<proteinExistence type="predicted"/>
<dbReference type="InterPro" id="IPR021414">
    <property type="entry name" value="DUF3054"/>
</dbReference>
<keyword evidence="1" id="KW-0472">Membrane</keyword>
<dbReference type="AlphaFoldDB" id="A0A897MSX1"/>
<sequence>MSTLSSRLDGATDDTRQFAVLAGDLLVVSLVVAAGIVEHHGLAGLTDPFTTLETVIPFAVGWLLCAGLAGLYRPGVLTVPRVAARLTTLTALAAVNVGLLLRASPYFAGGTAWPFPLVITGTVIVVVVPWRLALVQLLGGE</sequence>
<name>A0A897MSX1_9EURY</name>
<organism evidence="2 3">
    <name type="scientific">Natranaeroarchaeum sulfidigenes</name>
    <dbReference type="NCBI Taxonomy" id="2784880"/>
    <lineage>
        <taxon>Archaea</taxon>
        <taxon>Methanobacteriati</taxon>
        <taxon>Methanobacteriota</taxon>
        <taxon>Stenosarchaea group</taxon>
        <taxon>Halobacteria</taxon>
        <taxon>Halobacteriales</taxon>
        <taxon>Natronoarchaeaceae</taxon>
        <taxon>Natranaeroarchaeum</taxon>
    </lineage>
</organism>
<dbReference type="KEGG" id="hara:AArcS_0891"/>
<dbReference type="EMBL" id="CP064786">
    <property type="protein sequence ID" value="QSG02113.1"/>
    <property type="molecule type" value="Genomic_DNA"/>
</dbReference>
<feature type="transmembrane region" description="Helical" evidence="1">
    <location>
        <begin position="113"/>
        <end position="134"/>
    </location>
</feature>
<dbReference type="GeneID" id="70684277"/>
<dbReference type="Proteomes" id="UP000663586">
    <property type="component" value="Chromosome"/>
</dbReference>
<keyword evidence="1" id="KW-1133">Transmembrane helix</keyword>
<keyword evidence="1" id="KW-0812">Transmembrane</keyword>
<protein>
    <submittedName>
        <fullName evidence="2">Putative membrane protein</fullName>
    </submittedName>
</protein>
<keyword evidence="3" id="KW-1185">Reference proteome</keyword>
<evidence type="ECO:0000313" key="3">
    <source>
        <dbReference type="Proteomes" id="UP000663586"/>
    </source>
</evidence>
<evidence type="ECO:0000256" key="1">
    <source>
        <dbReference type="SAM" id="Phobius"/>
    </source>
</evidence>
<reference evidence="2" key="1">
    <citation type="submission" date="2020-11" db="EMBL/GenBank/DDBJ databases">
        <title>Carbohydrate-dependent, anaerobic sulfur respiration: A novel catabolism in halophilic archaea.</title>
        <authorList>
            <person name="Sorokin D.Y."/>
            <person name="Messina E."/>
            <person name="Smedile F."/>
            <person name="La Cono V."/>
            <person name="Hallsworth J.E."/>
            <person name="Yakimov M.M."/>
        </authorList>
    </citation>
    <scope>NUCLEOTIDE SEQUENCE</scope>
    <source>
        <strain evidence="2">AArc-S</strain>
    </source>
</reference>
<feature type="transmembrane region" description="Helical" evidence="1">
    <location>
        <begin position="83"/>
        <end position="101"/>
    </location>
</feature>
<evidence type="ECO:0000313" key="2">
    <source>
        <dbReference type="EMBL" id="QSG02113.1"/>
    </source>
</evidence>
<dbReference type="Pfam" id="PF11255">
    <property type="entry name" value="DUF3054"/>
    <property type="match status" value="1"/>
</dbReference>
<dbReference type="RefSeq" id="WP_238479228.1">
    <property type="nucleotide sequence ID" value="NZ_CP064786.1"/>
</dbReference>
<feature type="transmembrane region" description="Helical" evidence="1">
    <location>
        <begin position="18"/>
        <end position="37"/>
    </location>
</feature>
<accession>A0A897MSX1</accession>
<gene>
    <name evidence="2" type="ORF">AArcS_0891</name>
</gene>
<feature type="transmembrane region" description="Helical" evidence="1">
    <location>
        <begin position="49"/>
        <end position="71"/>
    </location>
</feature>